<organism evidence="1 2">
    <name type="scientific">Basidiobolus ranarum</name>
    <dbReference type="NCBI Taxonomy" id="34480"/>
    <lineage>
        <taxon>Eukaryota</taxon>
        <taxon>Fungi</taxon>
        <taxon>Fungi incertae sedis</taxon>
        <taxon>Zoopagomycota</taxon>
        <taxon>Entomophthoromycotina</taxon>
        <taxon>Basidiobolomycetes</taxon>
        <taxon>Basidiobolales</taxon>
        <taxon>Basidiobolaceae</taxon>
        <taxon>Basidiobolus</taxon>
    </lineage>
</organism>
<comment type="caution">
    <text evidence="1">The sequence shown here is derived from an EMBL/GenBank/DDBJ whole genome shotgun (WGS) entry which is preliminary data.</text>
</comment>
<proteinExistence type="predicted"/>
<evidence type="ECO:0000313" key="2">
    <source>
        <dbReference type="Proteomes" id="UP001479436"/>
    </source>
</evidence>
<protein>
    <submittedName>
        <fullName evidence="1">Uncharacterized protein</fullName>
    </submittedName>
</protein>
<dbReference type="EMBL" id="JASJQH010005990">
    <property type="protein sequence ID" value="KAK9738608.1"/>
    <property type="molecule type" value="Genomic_DNA"/>
</dbReference>
<evidence type="ECO:0000313" key="1">
    <source>
        <dbReference type="EMBL" id="KAK9738608.1"/>
    </source>
</evidence>
<name>A0ABR2WC75_9FUNG</name>
<keyword evidence="2" id="KW-1185">Reference proteome</keyword>
<accession>A0ABR2WC75</accession>
<dbReference type="Proteomes" id="UP001479436">
    <property type="component" value="Unassembled WGS sequence"/>
</dbReference>
<sequence>MFLNILLKKNERIKIAKDEMKKGNWEEEVLAAVESMVEQCSKIKTTISSGKIDNLPKEFLSYDTDY</sequence>
<gene>
    <name evidence="1" type="ORF">K7432_018436</name>
</gene>
<reference evidence="1 2" key="1">
    <citation type="submission" date="2023-04" db="EMBL/GenBank/DDBJ databases">
        <title>Genome of Basidiobolus ranarum AG-B5.</title>
        <authorList>
            <person name="Stajich J.E."/>
            <person name="Carter-House D."/>
            <person name="Gryganskyi A."/>
        </authorList>
    </citation>
    <scope>NUCLEOTIDE SEQUENCE [LARGE SCALE GENOMIC DNA]</scope>
    <source>
        <strain evidence="1 2">AG-B5</strain>
    </source>
</reference>